<protein>
    <submittedName>
        <fullName evidence="5">Unannotated protein</fullName>
    </submittedName>
</protein>
<evidence type="ECO:0000256" key="1">
    <source>
        <dbReference type="ARBA" id="ARBA00005104"/>
    </source>
</evidence>
<proteinExistence type="predicted"/>
<evidence type="ECO:0000259" key="4">
    <source>
        <dbReference type="Pfam" id="PF01872"/>
    </source>
</evidence>
<keyword evidence="3" id="KW-0560">Oxidoreductase</keyword>
<organism evidence="5">
    <name type="scientific">freshwater metagenome</name>
    <dbReference type="NCBI Taxonomy" id="449393"/>
    <lineage>
        <taxon>unclassified sequences</taxon>
        <taxon>metagenomes</taxon>
        <taxon>ecological metagenomes</taxon>
    </lineage>
</organism>
<dbReference type="Pfam" id="PF01872">
    <property type="entry name" value="RibD_C"/>
    <property type="match status" value="1"/>
</dbReference>
<dbReference type="PANTHER" id="PTHR38011:SF7">
    <property type="entry name" value="2,5-DIAMINO-6-RIBOSYLAMINO-4(3H)-PYRIMIDINONE 5'-PHOSPHATE REDUCTASE"/>
    <property type="match status" value="1"/>
</dbReference>
<dbReference type="InterPro" id="IPR002734">
    <property type="entry name" value="RibDG_C"/>
</dbReference>
<evidence type="ECO:0000256" key="2">
    <source>
        <dbReference type="ARBA" id="ARBA00022857"/>
    </source>
</evidence>
<accession>A0A6J5Z837</accession>
<evidence type="ECO:0000256" key="3">
    <source>
        <dbReference type="ARBA" id="ARBA00023002"/>
    </source>
</evidence>
<evidence type="ECO:0000313" key="5">
    <source>
        <dbReference type="EMBL" id="CAB4338714.1"/>
    </source>
</evidence>
<dbReference type="EMBL" id="CAESAJ010000074">
    <property type="protein sequence ID" value="CAB4338714.1"/>
    <property type="molecule type" value="Genomic_DNA"/>
</dbReference>
<dbReference type="SUPFAM" id="SSF53597">
    <property type="entry name" value="Dihydrofolate reductase-like"/>
    <property type="match status" value="1"/>
</dbReference>
<sequence length="237" mass="26301">MTVPDLSTFSVAELADYYNAPSPDWVRSNMVISLDGHYVDDDYSSSALSSDVDLSVMRLLRAMSDVVVVGGLTVRQGHYAPRPIRPEFAELGFTSPRLAIVSRSLNFDLSSDIFRNPESRPLILTTHSQDPLWAPRFVRLSPVAEVVVSTEPISGSWIKDQLNQRNYRSILSEGGPIVQDLLRRDYVLNEMDVTVAPMIMGFNGLGSPFGAFRNSLSLSAVAQGGSHLFMRYLCLER</sequence>
<dbReference type="PANTHER" id="PTHR38011">
    <property type="entry name" value="DIHYDROFOLATE REDUCTASE FAMILY PROTEIN (AFU_ORTHOLOGUE AFUA_8G06820)"/>
    <property type="match status" value="1"/>
</dbReference>
<dbReference type="GO" id="GO:0008703">
    <property type="term" value="F:5-amino-6-(5-phosphoribosylamino)uracil reductase activity"/>
    <property type="evidence" value="ECO:0007669"/>
    <property type="project" value="InterPro"/>
</dbReference>
<gene>
    <name evidence="5" type="ORF">UFOPK3770_00773</name>
</gene>
<name>A0A6J5Z837_9ZZZZ</name>
<keyword evidence="2" id="KW-0521">NADP</keyword>
<dbReference type="AlphaFoldDB" id="A0A6J5Z837"/>
<dbReference type="Gene3D" id="3.40.430.10">
    <property type="entry name" value="Dihydrofolate Reductase, subunit A"/>
    <property type="match status" value="1"/>
</dbReference>
<dbReference type="InterPro" id="IPR050765">
    <property type="entry name" value="Riboflavin_Biosynth_HTPR"/>
</dbReference>
<feature type="domain" description="Bacterial bifunctional deaminase-reductase C-terminal" evidence="4">
    <location>
        <begin position="25"/>
        <end position="202"/>
    </location>
</feature>
<dbReference type="InterPro" id="IPR024072">
    <property type="entry name" value="DHFR-like_dom_sf"/>
</dbReference>
<comment type="pathway">
    <text evidence="1">Cofactor biosynthesis; riboflavin biosynthesis.</text>
</comment>
<dbReference type="GO" id="GO:0009231">
    <property type="term" value="P:riboflavin biosynthetic process"/>
    <property type="evidence" value="ECO:0007669"/>
    <property type="project" value="InterPro"/>
</dbReference>
<reference evidence="5" key="1">
    <citation type="submission" date="2020-05" db="EMBL/GenBank/DDBJ databases">
        <authorList>
            <person name="Chiriac C."/>
            <person name="Salcher M."/>
            <person name="Ghai R."/>
            <person name="Kavagutti S V."/>
        </authorList>
    </citation>
    <scope>NUCLEOTIDE SEQUENCE</scope>
</reference>